<dbReference type="GO" id="GO:0000981">
    <property type="term" value="F:DNA-binding transcription factor activity, RNA polymerase II-specific"/>
    <property type="evidence" value="ECO:0007669"/>
    <property type="project" value="TreeGrafter"/>
</dbReference>
<dbReference type="Pfam" id="PF00096">
    <property type="entry name" value="zf-C2H2"/>
    <property type="match status" value="1"/>
</dbReference>
<evidence type="ECO:0000256" key="1">
    <source>
        <dbReference type="ARBA" id="ARBA00022723"/>
    </source>
</evidence>
<dbReference type="PROSITE" id="PS00028">
    <property type="entry name" value="ZINC_FINGER_C2H2_1"/>
    <property type="match status" value="1"/>
</dbReference>
<dbReference type="Proteomes" id="UP000050640">
    <property type="component" value="Unplaced"/>
</dbReference>
<dbReference type="STRING" id="1147741.A0A0R3RNI0"/>
<dbReference type="AlphaFoldDB" id="A0A0R3RNI0"/>
<keyword evidence="3 5" id="KW-0863">Zinc-finger</keyword>
<dbReference type="PROSITE" id="PS50157">
    <property type="entry name" value="ZINC_FINGER_C2H2_2"/>
    <property type="match status" value="1"/>
</dbReference>
<proteinExistence type="predicted"/>
<accession>A0A0R3RNI0</accession>
<dbReference type="Gene3D" id="3.30.160.60">
    <property type="entry name" value="Classic Zinc Finger"/>
    <property type="match status" value="2"/>
</dbReference>
<dbReference type="FunFam" id="3.30.160.60:FF:000446">
    <property type="entry name" value="Zinc finger protein"/>
    <property type="match status" value="1"/>
</dbReference>
<feature type="domain" description="C2H2-type" evidence="6">
    <location>
        <begin position="45"/>
        <end position="67"/>
    </location>
</feature>
<dbReference type="WBParaSite" id="EEL_0000304001-mRNA-1">
    <property type="protein sequence ID" value="EEL_0000304001-mRNA-1"/>
    <property type="gene ID" value="EEL_0000304001"/>
</dbReference>
<dbReference type="InterPro" id="IPR013087">
    <property type="entry name" value="Znf_C2H2_type"/>
</dbReference>
<dbReference type="SUPFAM" id="SSF57667">
    <property type="entry name" value="beta-beta-alpha zinc fingers"/>
    <property type="match status" value="2"/>
</dbReference>
<evidence type="ECO:0000256" key="3">
    <source>
        <dbReference type="ARBA" id="ARBA00022771"/>
    </source>
</evidence>
<dbReference type="GO" id="GO:0000122">
    <property type="term" value="P:negative regulation of transcription by RNA polymerase II"/>
    <property type="evidence" value="ECO:0007669"/>
    <property type="project" value="UniProtKB-ARBA"/>
</dbReference>
<keyword evidence="2" id="KW-0677">Repeat</keyword>
<dbReference type="GO" id="GO:0005634">
    <property type="term" value="C:nucleus"/>
    <property type="evidence" value="ECO:0007669"/>
    <property type="project" value="UniProtKB-ARBA"/>
</dbReference>
<protein>
    <submittedName>
        <fullName evidence="8">C2H2-type domain-containing protein</fullName>
    </submittedName>
</protein>
<evidence type="ECO:0000256" key="4">
    <source>
        <dbReference type="ARBA" id="ARBA00022833"/>
    </source>
</evidence>
<evidence type="ECO:0000256" key="5">
    <source>
        <dbReference type="PROSITE-ProRule" id="PRU00042"/>
    </source>
</evidence>
<name>A0A0R3RNI0_9BILA</name>
<organism evidence="7 8">
    <name type="scientific">Elaeophora elaphi</name>
    <dbReference type="NCBI Taxonomy" id="1147741"/>
    <lineage>
        <taxon>Eukaryota</taxon>
        <taxon>Metazoa</taxon>
        <taxon>Ecdysozoa</taxon>
        <taxon>Nematoda</taxon>
        <taxon>Chromadorea</taxon>
        <taxon>Rhabditida</taxon>
        <taxon>Spirurina</taxon>
        <taxon>Spiruromorpha</taxon>
        <taxon>Filarioidea</taxon>
        <taxon>Onchocercidae</taxon>
        <taxon>Elaeophora</taxon>
    </lineage>
</organism>
<evidence type="ECO:0000313" key="8">
    <source>
        <dbReference type="WBParaSite" id="EEL_0000304001-mRNA-1"/>
    </source>
</evidence>
<keyword evidence="1" id="KW-0479">Metal-binding</keyword>
<dbReference type="GO" id="GO:0000978">
    <property type="term" value="F:RNA polymerase II cis-regulatory region sequence-specific DNA binding"/>
    <property type="evidence" value="ECO:0007669"/>
    <property type="project" value="TreeGrafter"/>
</dbReference>
<dbReference type="PANTHER" id="PTHR23235">
    <property type="entry name" value="KRUEPPEL-LIKE TRANSCRIPTION FACTOR"/>
    <property type="match status" value="1"/>
</dbReference>
<evidence type="ECO:0000259" key="6">
    <source>
        <dbReference type="PROSITE" id="PS50157"/>
    </source>
</evidence>
<dbReference type="PANTHER" id="PTHR23235:SF178">
    <property type="entry name" value="C2H2-TYPE DOMAIN-CONTAINING PROTEIN-RELATED"/>
    <property type="match status" value="1"/>
</dbReference>
<evidence type="ECO:0000256" key="2">
    <source>
        <dbReference type="ARBA" id="ARBA00022737"/>
    </source>
</evidence>
<dbReference type="InterPro" id="IPR036236">
    <property type="entry name" value="Znf_C2H2_sf"/>
</dbReference>
<dbReference type="GO" id="GO:0008270">
    <property type="term" value="F:zinc ion binding"/>
    <property type="evidence" value="ECO:0007669"/>
    <property type="project" value="UniProtKB-KW"/>
</dbReference>
<keyword evidence="7" id="KW-1185">Reference proteome</keyword>
<reference evidence="8" key="1">
    <citation type="submission" date="2017-02" db="UniProtKB">
        <authorList>
            <consortium name="WormBaseParasite"/>
        </authorList>
    </citation>
    <scope>IDENTIFICATION</scope>
</reference>
<sequence>MHSGKKEYECDECIKAFERHDNLLDFKYRQTLRNNEKMHKDVKPFECVECGRKFIRNCNLKKHMMKHKSVAGETSSTVSSLITLMTDDISTTDI</sequence>
<evidence type="ECO:0000313" key="7">
    <source>
        <dbReference type="Proteomes" id="UP000050640"/>
    </source>
</evidence>
<keyword evidence="4" id="KW-0862">Zinc</keyword>